<dbReference type="EMBL" id="DXAM01000082">
    <property type="protein sequence ID" value="HJA04367.1"/>
    <property type="molecule type" value="Genomic_DNA"/>
</dbReference>
<evidence type="ECO:0000256" key="2">
    <source>
        <dbReference type="ARBA" id="ARBA00022448"/>
    </source>
</evidence>
<keyword evidence="2" id="KW-0813">Transport</keyword>
<comment type="caution">
    <text evidence="6">The sequence shown here is derived from an EMBL/GenBank/DDBJ whole genome shotgun (WGS) entry which is preliminary data.</text>
</comment>
<proteinExistence type="inferred from homology"/>
<evidence type="ECO:0000256" key="1">
    <source>
        <dbReference type="ARBA" id="ARBA00005417"/>
    </source>
</evidence>
<dbReference type="GO" id="GO:0005524">
    <property type="term" value="F:ATP binding"/>
    <property type="evidence" value="ECO:0007669"/>
    <property type="project" value="UniProtKB-KW"/>
</dbReference>
<dbReference type="InterPro" id="IPR027417">
    <property type="entry name" value="P-loop_NTPase"/>
</dbReference>
<keyword evidence="4 6" id="KW-0067">ATP-binding</keyword>
<feature type="domain" description="ABC transporter" evidence="5">
    <location>
        <begin position="2"/>
        <end position="227"/>
    </location>
</feature>
<evidence type="ECO:0000259" key="5">
    <source>
        <dbReference type="PROSITE" id="PS50893"/>
    </source>
</evidence>
<reference evidence="6" key="2">
    <citation type="submission" date="2021-04" db="EMBL/GenBank/DDBJ databases">
        <authorList>
            <person name="Gilroy R."/>
        </authorList>
    </citation>
    <scope>NUCLEOTIDE SEQUENCE</scope>
    <source>
        <strain evidence="6">ChiHjej8B7-3636</strain>
    </source>
</reference>
<gene>
    <name evidence="6" type="ORF">H9800_05845</name>
</gene>
<dbReference type="AlphaFoldDB" id="A0A9D2KI05"/>
<dbReference type="PANTHER" id="PTHR43335">
    <property type="entry name" value="ABC TRANSPORTER, ATP-BINDING PROTEIN"/>
    <property type="match status" value="1"/>
</dbReference>
<keyword evidence="3" id="KW-0547">Nucleotide-binding</keyword>
<dbReference type="PROSITE" id="PS50893">
    <property type="entry name" value="ABC_TRANSPORTER_2"/>
    <property type="match status" value="1"/>
</dbReference>
<dbReference type="SMART" id="SM00382">
    <property type="entry name" value="AAA"/>
    <property type="match status" value="1"/>
</dbReference>
<organism evidence="6 7">
    <name type="scientific">Candidatus Microbacterium stercoravium</name>
    <dbReference type="NCBI Taxonomy" id="2838697"/>
    <lineage>
        <taxon>Bacteria</taxon>
        <taxon>Bacillati</taxon>
        <taxon>Actinomycetota</taxon>
        <taxon>Actinomycetes</taxon>
        <taxon>Micrococcales</taxon>
        <taxon>Microbacteriaceae</taxon>
        <taxon>Microbacterium</taxon>
    </lineage>
</organism>
<dbReference type="InterPro" id="IPR003593">
    <property type="entry name" value="AAA+_ATPase"/>
</dbReference>
<evidence type="ECO:0000256" key="3">
    <source>
        <dbReference type="ARBA" id="ARBA00022741"/>
    </source>
</evidence>
<protein>
    <submittedName>
        <fullName evidence="6">ATP-binding cassette domain-containing protein</fullName>
    </submittedName>
</protein>
<reference evidence="6" key="1">
    <citation type="journal article" date="2021" name="PeerJ">
        <title>Extensive microbial diversity within the chicken gut microbiome revealed by metagenomics and culture.</title>
        <authorList>
            <person name="Gilroy R."/>
            <person name="Ravi A."/>
            <person name="Getino M."/>
            <person name="Pursley I."/>
            <person name="Horton D.L."/>
            <person name="Alikhan N.F."/>
            <person name="Baker D."/>
            <person name="Gharbi K."/>
            <person name="Hall N."/>
            <person name="Watson M."/>
            <person name="Adriaenssens E.M."/>
            <person name="Foster-Nyarko E."/>
            <person name="Jarju S."/>
            <person name="Secka A."/>
            <person name="Antonio M."/>
            <person name="Oren A."/>
            <person name="Chaudhuri R.R."/>
            <person name="La Ragione R."/>
            <person name="Hildebrand F."/>
            <person name="Pallen M.J."/>
        </authorList>
    </citation>
    <scope>NUCLEOTIDE SEQUENCE</scope>
    <source>
        <strain evidence="6">ChiHjej8B7-3636</strain>
    </source>
</reference>
<dbReference type="Proteomes" id="UP000824220">
    <property type="component" value="Unassembled WGS sequence"/>
</dbReference>
<dbReference type="GO" id="GO:0016887">
    <property type="term" value="F:ATP hydrolysis activity"/>
    <property type="evidence" value="ECO:0007669"/>
    <property type="project" value="InterPro"/>
</dbReference>
<evidence type="ECO:0000313" key="6">
    <source>
        <dbReference type="EMBL" id="HJA04367.1"/>
    </source>
</evidence>
<dbReference type="PANTHER" id="PTHR43335:SF4">
    <property type="entry name" value="ABC TRANSPORTER, ATP-BINDING PROTEIN"/>
    <property type="match status" value="1"/>
</dbReference>
<name>A0A9D2KI05_9MICO</name>
<accession>A0A9D2KI05</accession>
<sequence>MITTENLTKRFGAHTAVDDVSFVVKPGQVTGFLGPNGAGKSTTMRMIMGLDRPSAGSATVNGRPFAEHIDPMSQAGALLDAKAAHPGRRAVDHLRMLAATNGIGARRVDEVMDLTGISSVAGRRIGGFSLGMHQRLGIAATMLGDPQVLIFDEPVNGLDPEGVHWVRGFAKARAAEGRTVFISSHLMSEMAQTADHIIVLGKGRVLADAPLREFLRSAEQPTTRVRVSDATVLGSLIAADGVTVTQTGSDALEVTGLPAHLVARAAALEGLELHELTPVNASLEDAYLALTDDATEYRSDAAAVAA</sequence>
<evidence type="ECO:0000256" key="4">
    <source>
        <dbReference type="ARBA" id="ARBA00022840"/>
    </source>
</evidence>
<dbReference type="Gene3D" id="3.40.50.300">
    <property type="entry name" value="P-loop containing nucleotide triphosphate hydrolases"/>
    <property type="match status" value="1"/>
</dbReference>
<dbReference type="SUPFAM" id="SSF52540">
    <property type="entry name" value="P-loop containing nucleoside triphosphate hydrolases"/>
    <property type="match status" value="1"/>
</dbReference>
<dbReference type="Pfam" id="PF00005">
    <property type="entry name" value="ABC_tran"/>
    <property type="match status" value="1"/>
</dbReference>
<comment type="similarity">
    <text evidence="1">Belongs to the ABC transporter superfamily.</text>
</comment>
<dbReference type="InterPro" id="IPR003439">
    <property type="entry name" value="ABC_transporter-like_ATP-bd"/>
</dbReference>
<evidence type="ECO:0000313" key="7">
    <source>
        <dbReference type="Proteomes" id="UP000824220"/>
    </source>
</evidence>